<organism evidence="1 2">
    <name type="scientific">Brenneria alni</name>
    <dbReference type="NCBI Taxonomy" id="71656"/>
    <lineage>
        <taxon>Bacteria</taxon>
        <taxon>Pseudomonadati</taxon>
        <taxon>Pseudomonadota</taxon>
        <taxon>Gammaproteobacteria</taxon>
        <taxon>Enterobacterales</taxon>
        <taxon>Pectobacteriaceae</taxon>
        <taxon>Brenneria</taxon>
    </lineage>
</organism>
<evidence type="ECO:0000313" key="2">
    <source>
        <dbReference type="Proteomes" id="UP000285648"/>
    </source>
</evidence>
<protein>
    <submittedName>
        <fullName evidence="1">Uncharacterized protein</fullName>
    </submittedName>
</protein>
<dbReference type="Proteomes" id="UP000285648">
    <property type="component" value="Unassembled WGS sequence"/>
</dbReference>
<evidence type="ECO:0000313" key="1">
    <source>
        <dbReference type="EMBL" id="RLM26383.1"/>
    </source>
</evidence>
<reference evidence="1 2" key="1">
    <citation type="submission" date="2016-09" db="EMBL/GenBank/DDBJ databases">
        <authorList>
            <person name="Doonan J."/>
            <person name="Pachebat J.A."/>
            <person name="Golyshin P.N."/>
            <person name="Denman S."/>
            <person name="Mcdonald J.E."/>
        </authorList>
    </citation>
    <scope>NUCLEOTIDE SEQUENCE [LARGE SCALE GENOMIC DNA]</scope>
    <source>
        <strain evidence="1 2">NCPPB 3934</strain>
    </source>
</reference>
<proteinExistence type="predicted"/>
<gene>
    <name evidence="1" type="ORF">BIY29_06080</name>
</gene>
<dbReference type="AlphaFoldDB" id="A0A421DR50"/>
<dbReference type="EMBL" id="MJLZ01000009">
    <property type="protein sequence ID" value="RLM26383.1"/>
    <property type="molecule type" value="Genomic_DNA"/>
</dbReference>
<name>A0A421DR50_9GAMM</name>
<comment type="caution">
    <text evidence="1">The sequence shown here is derived from an EMBL/GenBank/DDBJ whole genome shotgun (WGS) entry which is preliminary data.</text>
</comment>
<sequence>MGIYHYSGLEDANEAIDHLINSIKKMGGKTNIDIQLVGGCALEDEDESSLVTEQNLLSLSNEYNISAVRLHVSQGADEDDCTHYVNLIMTPEKTYYGPNLDY</sequence>
<keyword evidence="2" id="KW-1185">Reference proteome</keyword>
<accession>A0A421DR50</accession>